<dbReference type="Gene3D" id="2.70.50.70">
    <property type="match status" value="1"/>
</dbReference>
<dbReference type="AlphaFoldDB" id="A0A9P8UMD4"/>
<dbReference type="Proteomes" id="UP000758603">
    <property type="component" value="Unassembled WGS sequence"/>
</dbReference>
<dbReference type="EMBL" id="JAGPXC010000004">
    <property type="protein sequence ID" value="KAH6654806.1"/>
    <property type="molecule type" value="Genomic_DNA"/>
</dbReference>
<evidence type="ECO:0000256" key="5">
    <source>
        <dbReference type="ARBA" id="ARBA00023180"/>
    </source>
</evidence>
<keyword evidence="2" id="KW-0479">Metal-binding</keyword>
<evidence type="ECO:0000313" key="8">
    <source>
        <dbReference type="EMBL" id="KAH6654806.1"/>
    </source>
</evidence>
<evidence type="ECO:0000256" key="3">
    <source>
        <dbReference type="ARBA" id="ARBA00023008"/>
    </source>
</evidence>
<dbReference type="InterPro" id="IPR052282">
    <property type="entry name" value="Starch-active_LPMO"/>
</dbReference>
<gene>
    <name evidence="8" type="ORF">BKA67DRAFT_518183</name>
</gene>
<dbReference type="PANTHER" id="PTHR36575">
    <property type="entry name" value="BINDING PROTEIN, PUTATIVE (AFU_ORTHOLOGUE AFUA_1G14430)-RELATED"/>
    <property type="match status" value="1"/>
</dbReference>
<dbReference type="GO" id="GO:0046872">
    <property type="term" value="F:metal ion binding"/>
    <property type="evidence" value="ECO:0007669"/>
    <property type="project" value="UniProtKB-KW"/>
</dbReference>
<dbReference type="Pfam" id="PF03067">
    <property type="entry name" value="LPMO_10"/>
    <property type="match status" value="1"/>
</dbReference>
<dbReference type="OrthoDB" id="120613at2759"/>
<keyword evidence="4" id="KW-1015">Disulfide bond</keyword>
<organism evidence="8 9">
    <name type="scientific">Truncatella angustata</name>
    <dbReference type="NCBI Taxonomy" id="152316"/>
    <lineage>
        <taxon>Eukaryota</taxon>
        <taxon>Fungi</taxon>
        <taxon>Dikarya</taxon>
        <taxon>Ascomycota</taxon>
        <taxon>Pezizomycotina</taxon>
        <taxon>Sordariomycetes</taxon>
        <taxon>Xylariomycetidae</taxon>
        <taxon>Amphisphaeriales</taxon>
        <taxon>Sporocadaceae</taxon>
        <taxon>Truncatella</taxon>
    </lineage>
</organism>
<accession>A0A9P8UMD4</accession>
<keyword evidence="9" id="KW-1185">Reference proteome</keyword>
<feature type="domain" description="Chitin-binding type-4" evidence="7">
    <location>
        <begin position="18"/>
        <end position="192"/>
    </location>
</feature>
<reference evidence="8" key="1">
    <citation type="journal article" date="2021" name="Nat. Commun.">
        <title>Genetic determinants of endophytism in the Arabidopsis root mycobiome.</title>
        <authorList>
            <person name="Mesny F."/>
            <person name="Miyauchi S."/>
            <person name="Thiergart T."/>
            <person name="Pickel B."/>
            <person name="Atanasova L."/>
            <person name="Karlsson M."/>
            <person name="Huettel B."/>
            <person name="Barry K.W."/>
            <person name="Haridas S."/>
            <person name="Chen C."/>
            <person name="Bauer D."/>
            <person name="Andreopoulos W."/>
            <person name="Pangilinan J."/>
            <person name="LaButti K."/>
            <person name="Riley R."/>
            <person name="Lipzen A."/>
            <person name="Clum A."/>
            <person name="Drula E."/>
            <person name="Henrissat B."/>
            <person name="Kohler A."/>
            <person name="Grigoriev I.V."/>
            <person name="Martin F.M."/>
            <person name="Hacquard S."/>
        </authorList>
    </citation>
    <scope>NUCLEOTIDE SEQUENCE</scope>
    <source>
        <strain evidence="8">MPI-SDFR-AT-0073</strain>
    </source>
</reference>
<comment type="similarity">
    <text evidence="6">Belongs to the polysaccharide monooxygenase AA13 family.</text>
</comment>
<sequence>MQGNIMSILAFANTVAAHGYVSSPPARQVGNASVAACGQSVVNNIKADNTSHVEGLPELAANDNGYNSTLCNLWQCRGIQYADNLANVQKYTPGQVVNLKVKLTIPHTGNANVSVVDTRTNKILGKPLISWAEGYADEKAFYGGTTPKGQIDFNVTIPSDLGNACTDGGSCILQWWWYGTGARQSYESCVDFTVTTI</sequence>
<proteinExistence type="inferred from homology"/>
<dbReference type="RefSeq" id="XP_045959076.1">
    <property type="nucleotide sequence ID" value="XM_046097986.1"/>
</dbReference>
<comment type="cofactor">
    <cofactor evidence="1">
        <name>Cu(2+)</name>
        <dbReference type="ChEBI" id="CHEBI:29036"/>
    </cofactor>
</comment>
<evidence type="ECO:0000256" key="1">
    <source>
        <dbReference type="ARBA" id="ARBA00001973"/>
    </source>
</evidence>
<evidence type="ECO:0000256" key="2">
    <source>
        <dbReference type="ARBA" id="ARBA00022723"/>
    </source>
</evidence>
<evidence type="ECO:0000259" key="7">
    <source>
        <dbReference type="Pfam" id="PF03067"/>
    </source>
</evidence>
<name>A0A9P8UMD4_9PEZI</name>
<comment type="caution">
    <text evidence="8">The sequence shown here is derived from an EMBL/GenBank/DDBJ whole genome shotgun (WGS) entry which is preliminary data.</text>
</comment>
<evidence type="ECO:0000256" key="6">
    <source>
        <dbReference type="ARBA" id="ARBA00034311"/>
    </source>
</evidence>
<keyword evidence="5" id="KW-0325">Glycoprotein</keyword>
<dbReference type="GeneID" id="70126878"/>
<protein>
    <recommendedName>
        <fullName evidence="7">Chitin-binding type-4 domain-containing protein</fullName>
    </recommendedName>
</protein>
<keyword evidence="3" id="KW-0186">Copper</keyword>
<dbReference type="PANTHER" id="PTHR36575:SF2">
    <property type="entry name" value="CHITIN-BINDING TYPE-4 DOMAIN-CONTAINING PROTEIN-RELATED"/>
    <property type="match status" value="1"/>
</dbReference>
<dbReference type="InterPro" id="IPR004302">
    <property type="entry name" value="Cellulose/chitin-bd_N"/>
</dbReference>
<evidence type="ECO:0000256" key="4">
    <source>
        <dbReference type="ARBA" id="ARBA00023157"/>
    </source>
</evidence>
<evidence type="ECO:0000313" key="9">
    <source>
        <dbReference type="Proteomes" id="UP000758603"/>
    </source>
</evidence>